<dbReference type="PANTHER" id="PTHR24148">
    <property type="entry name" value="ANKYRIN REPEAT DOMAIN-CONTAINING PROTEIN 39 HOMOLOG-RELATED"/>
    <property type="match status" value="1"/>
</dbReference>
<evidence type="ECO:0000259" key="2">
    <source>
        <dbReference type="Pfam" id="PF06985"/>
    </source>
</evidence>
<gene>
    <name evidence="3" type="ORF">BP5796_12345</name>
</gene>
<protein>
    <recommendedName>
        <fullName evidence="2">Heterokaryon incompatibility domain-containing protein</fullName>
    </recommendedName>
</protein>
<name>A0A3D8Q995_9HELO</name>
<dbReference type="EMBL" id="PDLN01000021">
    <property type="protein sequence ID" value="RDW58415.1"/>
    <property type="molecule type" value="Genomic_DNA"/>
</dbReference>
<proteinExistence type="predicted"/>
<evidence type="ECO:0000313" key="4">
    <source>
        <dbReference type="Proteomes" id="UP000256328"/>
    </source>
</evidence>
<organism evidence="3 4">
    <name type="scientific">Coleophoma crateriformis</name>
    <dbReference type="NCBI Taxonomy" id="565419"/>
    <lineage>
        <taxon>Eukaryota</taxon>
        <taxon>Fungi</taxon>
        <taxon>Dikarya</taxon>
        <taxon>Ascomycota</taxon>
        <taxon>Pezizomycotina</taxon>
        <taxon>Leotiomycetes</taxon>
        <taxon>Helotiales</taxon>
        <taxon>Dermateaceae</taxon>
        <taxon>Coleophoma</taxon>
    </lineage>
</organism>
<feature type="transmembrane region" description="Helical" evidence="1">
    <location>
        <begin position="389"/>
        <end position="406"/>
    </location>
</feature>
<dbReference type="InterPro" id="IPR052895">
    <property type="entry name" value="HetReg/Transcr_Mod"/>
</dbReference>
<dbReference type="Pfam" id="PF06985">
    <property type="entry name" value="HET"/>
    <property type="match status" value="1"/>
</dbReference>
<feature type="domain" description="Heterokaryon incompatibility" evidence="2">
    <location>
        <begin position="44"/>
        <end position="176"/>
    </location>
</feature>
<dbReference type="Proteomes" id="UP000256328">
    <property type="component" value="Unassembled WGS sequence"/>
</dbReference>
<dbReference type="InterPro" id="IPR010730">
    <property type="entry name" value="HET"/>
</dbReference>
<dbReference type="OrthoDB" id="194358at2759"/>
<reference evidence="3 4" key="1">
    <citation type="journal article" date="2018" name="IMA Fungus">
        <title>IMA Genome-F 9: Draft genome sequence of Annulohypoxylon stygium, Aspergillus mulundensis, Berkeleyomyces basicola (syn. Thielaviopsis basicola), Ceratocystis smalleyi, two Cercospora beticola strains, Coleophoma cylindrospora, Fusarium fracticaudum, Phialophora cf. hyalina, and Morchella septimelata.</title>
        <authorList>
            <person name="Wingfield B.D."/>
            <person name="Bills G.F."/>
            <person name="Dong Y."/>
            <person name="Huang W."/>
            <person name="Nel W.J."/>
            <person name="Swalarsk-Parry B.S."/>
            <person name="Vaghefi N."/>
            <person name="Wilken P.M."/>
            <person name="An Z."/>
            <person name="de Beer Z.W."/>
            <person name="De Vos L."/>
            <person name="Chen L."/>
            <person name="Duong T.A."/>
            <person name="Gao Y."/>
            <person name="Hammerbacher A."/>
            <person name="Kikkert J.R."/>
            <person name="Li Y."/>
            <person name="Li H."/>
            <person name="Li K."/>
            <person name="Li Q."/>
            <person name="Liu X."/>
            <person name="Ma X."/>
            <person name="Naidoo K."/>
            <person name="Pethybridge S.J."/>
            <person name="Sun J."/>
            <person name="Steenkamp E.T."/>
            <person name="van der Nest M.A."/>
            <person name="van Wyk S."/>
            <person name="Wingfield M.J."/>
            <person name="Xiong C."/>
            <person name="Yue Q."/>
            <person name="Zhang X."/>
        </authorList>
    </citation>
    <scope>NUCLEOTIDE SEQUENCE [LARGE SCALE GENOMIC DNA]</scope>
    <source>
        <strain evidence="3 4">BP5796</strain>
    </source>
</reference>
<keyword evidence="1" id="KW-1133">Transmembrane helix</keyword>
<comment type="caution">
    <text evidence="3">The sequence shown here is derived from an EMBL/GenBank/DDBJ whole genome shotgun (WGS) entry which is preliminary data.</text>
</comment>
<evidence type="ECO:0000256" key="1">
    <source>
        <dbReference type="SAM" id="Phobius"/>
    </source>
</evidence>
<sequence length="409" mass="47212">MAFNHEGQTLNSNQLRLLRPIFNANKRVLAFQISQILRDSAPLYTAVSYTWGEGQPSEVILLNGKPFHVSVTLWSCLYYLCLSAQTSRWTHLWVDAICINQNSIPEKSAQVRFMDETYRKAACVSVWLGLAPGAEQYRSTTSEPIKTFDVEPFEWMDHMSDLVNRPYWTRFWVIQEFLLGKDVDIYCSGSQVNWIDFKDFVEYETNSDVFGDADRLRAGNAIADSCAALPFVLGRHPDKHPEVFRPLHELLVEYHRSKAKDPRDRVFALLGLIPHEERALLQRFFPDYSLSEEHMAIIALAHVLCFDFMNGSERPVTVDSDELFRGLGIEQSVLRRRLLKSAKYIDYIGCDGIPMFLAQMEQVDFNENIGMDRDLEAEYSTTSSTTRHTMVMLIVTLFGIGAWIYWRFR</sequence>
<dbReference type="AlphaFoldDB" id="A0A3D8Q995"/>
<evidence type="ECO:0000313" key="3">
    <source>
        <dbReference type="EMBL" id="RDW58415.1"/>
    </source>
</evidence>
<keyword evidence="1" id="KW-0472">Membrane</keyword>
<accession>A0A3D8Q995</accession>
<keyword evidence="1" id="KW-0812">Transmembrane</keyword>
<dbReference type="PANTHER" id="PTHR24148:SF73">
    <property type="entry name" value="HET DOMAIN PROTEIN (AFU_ORTHOLOGUE AFUA_8G01020)"/>
    <property type="match status" value="1"/>
</dbReference>
<keyword evidence="4" id="KW-1185">Reference proteome</keyword>